<dbReference type="GO" id="GO:0016887">
    <property type="term" value="F:ATP hydrolysis activity"/>
    <property type="evidence" value="ECO:0007669"/>
    <property type="project" value="InterPro"/>
</dbReference>
<dbReference type="CDD" id="cd00009">
    <property type="entry name" value="AAA"/>
    <property type="match status" value="1"/>
</dbReference>
<dbReference type="FunFam" id="3.40.50.300:FF:000120">
    <property type="entry name" value="ATP-dependent chaperone ClpB"/>
    <property type="match status" value="1"/>
</dbReference>
<dbReference type="CDD" id="cd19499">
    <property type="entry name" value="RecA-like_ClpB_Hsp104-like"/>
    <property type="match status" value="1"/>
</dbReference>
<evidence type="ECO:0000256" key="6">
    <source>
        <dbReference type="PROSITE-ProRule" id="PRU01251"/>
    </source>
</evidence>
<dbReference type="InterPro" id="IPR001270">
    <property type="entry name" value="ClpA/B"/>
</dbReference>
<dbReference type="EMBL" id="AHGT01000007">
    <property type="protein sequence ID" value="ESU39032.1"/>
    <property type="molecule type" value="Genomic_DNA"/>
</dbReference>
<dbReference type="GO" id="GO:0005737">
    <property type="term" value="C:cytoplasm"/>
    <property type="evidence" value="ECO:0007669"/>
    <property type="project" value="TreeGrafter"/>
</dbReference>
<feature type="domain" description="Clp R" evidence="8">
    <location>
        <begin position="12"/>
        <end position="155"/>
    </location>
</feature>
<keyword evidence="2 6" id="KW-0677">Repeat</keyword>
<dbReference type="Pfam" id="PF07724">
    <property type="entry name" value="AAA_2"/>
    <property type="match status" value="1"/>
</dbReference>
<dbReference type="InterPro" id="IPR003593">
    <property type="entry name" value="AAA+_ATPase"/>
</dbReference>
<dbReference type="InterPro" id="IPR041546">
    <property type="entry name" value="ClpA/ClpB_AAA_lid"/>
</dbReference>
<dbReference type="Gene3D" id="1.10.8.60">
    <property type="match status" value="1"/>
</dbReference>
<dbReference type="VEuPathDB" id="GiardiaDB:GL50803_0017520"/>
<evidence type="ECO:0000256" key="5">
    <source>
        <dbReference type="ARBA" id="ARBA00023186"/>
    </source>
</evidence>
<gene>
    <name evidence="9" type="ORF">DHA2_17520</name>
</gene>
<reference evidence="9 10" key="2">
    <citation type="journal article" date="2013" name="Genome Biol. Evol.">
        <title>Genome sequencing of Giardia lamblia genotypes A2 and B isolates (DH and GS) and comparative analysis with the genomes of genotypes A1 and E (WB and Pig).</title>
        <authorList>
            <person name="Adam R.D."/>
            <person name="Dahlstrom E.W."/>
            <person name="Martens C.A."/>
            <person name="Bruno D.P."/>
            <person name="Barbian K.D."/>
            <person name="Ricklefs S.M."/>
            <person name="Hernandez M.M."/>
            <person name="Narla N.P."/>
            <person name="Patel R.B."/>
            <person name="Porcella S.F."/>
            <person name="Nash T.E."/>
        </authorList>
    </citation>
    <scope>NUCLEOTIDE SEQUENCE [LARGE SCALE GENOMIC DNA]</scope>
    <source>
        <strain evidence="9 10">DH</strain>
    </source>
</reference>
<evidence type="ECO:0000259" key="8">
    <source>
        <dbReference type="PROSITE" id="PS51903"/>
    </source>
</evidence>
<dbReference type="InterPro" id="IPR050130">
    <property type="entry name" value="ClpA_ClpB"/>
</dbReference>
<organism evidence="9 10">
    <name type="scientific">Giardia intestinalis</name>
    <name type="common">Giardia lamblia</name>
    <dbReference type="NCBI Taxonomy" id="5741"/>
    <lineage>
        <taxon>Eukaryota</taxon>
        <taxon>Metamonada</taxon>
        <taxon>Diplomonadida</taxon>
        <taxon>Hexamitidae</taxon>
        <taxon>Giardiinae</taxon>
        <taxon>Giardia</taxon>
    </lineage>
</organism>
<dbReference type="Proteomes" id="UP000018320">
    <property type="component" value="Unassembled WGS sequence"/>
</dbReference>
<dbReference type="InterPro" id="IPR019489">
    <property type="entry name" value="Clp_ATPase_C"/>
</dbReference>
<dbReference type="PROSITE" id="PS51903">
    <property type="entry name" value="CLP_R"/>
    <property type="match status" value="1"/>
</dbReference>
<dbReference type="InterPro" id="IPR004176">
    <property type="entry name" value="Clp_R_N"/>
</dbReference>
<dbReference type="SUPFAM" id="SSF52540">
    <property type="entry name" value="P-loop containing nucleoside triphosphate hydrolases"/>
    <property type="match status" value="2"/>
</dbReference>
<feature type="coiled-coil region" evidence="7">
    <location>
        <begin position="488"/>
        <end position="542"/>
    </location>
</feature>
<comment type="similarity">
    <text evidence="1">Belongs to the ClpA/ClpB family.</text>
</comment>
<comment type="caution">
    <text evidence="9">The sequence shown here is derived from an EMBL/GenBank/DDBJ whole genome shotgun (WGS) entry which is preliminary data.</text>
</comment>
<accession>V6TL23</accession>
<dbReference type="Pfam" id="PF02861">
    <property type="entry name" value="Clp_N"/>
    <property type="match status" value="1"/>
</dbReference>
<dbReference type="AlphaFoldDB" id="V6TL23"/>
<dbReference type="Gene3D" id="3.40.50.300">
    <property type="entry name" value="P-loop containing nucleotide triphosphate hydrolases"/>
    <property type="match status" value="3"/>
</dbReference>
<dbReference type="VEuPathDB" id="GiardiaDB:DHA2_17520"/>
<dbReference type="FunFam" id="3.40.50.300:FF:000025">
    <property type="entry name" value="ATP-dependent Clp protease subunit"/>
    <property type="match status" value="1"/>
</dbReference>
<keyword evidence="3" id="KW-0547">Nucleotide-binding</keyword>
<dbReference type="Pfam" id="PF00004">
    <property type="entry name" value="AAA"/>
    <property type="match status" value="1"/>
</dbReference>
<protein>
    <submittedName>
        <fullName evidence="9">Putative AAA domain protein</fullName>
    </submittedName>
</protein>
<evidence type="ECO:0000313" key="10">
    <source>
        <dbReference type="Proteomes" id="UP000018320"/>
    </source>
</evidence>
<evidence type="ECO:0000256" key="7">
    <source>
        <dbReference type="SAM" id="Coils"/>
    </source>
</evidence>
<dbReference type="SUPFAM" id="SSF81923">
    <property type="entry name" value="Double Clp-N motif"/>
    <property type="match status" value="1"/>
</dbReference>
<proteinExistence type="inferred from homology"/>
<dbReference type="GO" id="GO:0034605">
    <property type="term" value="P:cellular response to heat"/>
    <property type="evidence" value="ECO:0007669"/>
    <property type="project" value="TreeGrafter"/>
</dbReference>
<sequence>MISLICKIKMPADKKYTNDLQKVMTESIRVSQRHGHSLVNQYHIAAALFADDDSISSKAVQKCSGDVSAIRRAIEAGLKKTPSVTPVPDTPSPAGGYLGIINKTSAYAEEGRDEYLSTFHLAKAAAQDTDLARCLREGRVTSNRFVEEIEKMKKGRSMNSEFAEDTCEALEKYCVEMVAKAEEGKYDPLIARDNELRRIVEILSRRTKNNPVLTGPAGVGKTAILEGLAQRIVRADVPQNIRNARIYALDLGALIAGAQYRGQFEERLKAILDELKKSEGNSILFIDEIHTLIGAGGSKGTSDAANLLKPALARGEIRCIGATTTEEYRNHIASDRAFERRFAEVFVAEPNVEDTISILRGLSGRYQSHHQIRITDGALVAAAQLANRYVRAMGRHNPDAAIDLLDEAGASVRVTLDSQPAQLDALNRKKLRLQIEEEALRRESEARNADSSISKRLADIIKEISNIDMQIKPLEEQYNRERSSIDKISNIKARITALEDKLEVYTTRGEVSKAADLQYGAIPELRDELRRLEKEQEAANYAHHDEKAMLSAVVTEMEVANVVSKWTGIPVNKLTRTDREKLLSLEQTISSKVIGQEPAVKAVCSSILRARAGLSRPTQPLGSFLFLGSSGVGKTYLAKTIAEELYDSVDSMIHIDMSEYTEQHSVSRLIGAPPGYVGYEQAGQLTEAVSRKRYAVVLFDEIEKAHPKILTILLQILDEGRLTDGKGNCVDFTNTVIMLTSNLGSRELLQCYHSNISASQAKQAKEHVIGVVRSTLPPELINRLDDLIVFNPLTKDALVKIFRSLCGQLEERLQHESGLRLRVDDAVADIALRDSDMVYGARPLRRFIEREITTAVARKLIEVPSDARSNREKRRCVHVSAKDDGIFVTIV</sequence>
<dbReference type="InterPro" id="IPR003959">
    <property type="entry name" value="ATPase_AAA_core"/>
</dbReference>
<keyword evidence="5" id="KW-0143">Chaperone</keyword>
<dbReference type="Gene3D" id="1.10.1780.10">
    <property type="entry name" value="Clp, N-terminal domain"/>
    <property type="match status" value="1"/>
</dbReference>
<dbReference type="VEuPathDB" id="GiardiaDB:QR46_2609"/>
<dbReference type="Pfam" id="PF10431">
    <property type="entry name" value="ClpB_D2-small"/>
    <property type="match status" value="1"/>
</dbReference>
<dbReference type="GO" id="GO:0005524">
    <property type="term" value="F:ATP binding"/>
    <property type="evidence" value="ECO:0007669"/>
    <property type="project" value="UniProtKB-KW"/>
</dbReference>
<reference evidence="10" key="1">
    <citation type="submission" date="2012-02" db="EMBL/GenBank/DDBJ databases">
        <title>Genome sequencing of Giardia lamblia Genotypes A2 and B isolates (DH and GS) and comparative analysis with the genomes of Genotypes A1 and E (WB and Pig).</title>
        <authorList>
            <person name="Adam R."/>
            <person name="Dahlstrom E."/>
            <person name="Martens C."/>
            <person name="Bruno D."/>
            <person name="Barbian K."/>
            <person name="Porcella S.F."/>
            <person name="Nash T."/>
        </authorList>
    </citation>
    <scope>NUCLEOTIDE SEQUENCE</scope>
    <source>
        <strain evidence="10">DH</strain>
    </source>
</reference>
<dbReference type="SMART" id="SM00382">
    <property type="entry name" value="AAA"/>
    <property type="match status" value="2"/>
</dbReference>
<dbReference type="InterPro" id="IPR027417">
    <property type="entry name" value="P-loop_NTPase"/>
</dbReference>
<dbReference type="FunFam" id="3.40.50.300:FF:000010">
    <property type="entry name" value="Chaperone clpB 1, putative"/>
    <property type="match status" value="1"/>
</dbReference>
<evidence type="ECO:0000256" key="3">
    <source>
        <dbReference type="ARBA" id="ARBA00022741"/>
    </source>
</evidence>
<dbReference type="InterPro" id="IPR036628">
    <property type="entry name" value="Clp_N_dom_sf"/>
</dbReference>
<dbReference type="PROSITE" id="PS00870">
    <property type="entry name" value="CLPAB_1"/>
    <property type="match status" value="1"/>
</dbReference>
<evidence type="ECO:0000256" key="2">
    <source>
        <dbReference type="ARBA" id="ARBA00022737"/>
    </source>
</evidence>
<evidence type="ECO:0000256" key="1">
    <source>
        <dbReference type="ARBA" id="ARBA00008675"/>
    </source>
</evidence>
<keyword evidence="4" id="KW-0067">ATP-binding</keyword>
<keyword evidence="7" id="KW-0175">Coiled coil</keyword>
<dbReference type="PANTHER" id="PTHR11638:SF18">
    <property type="entry name" value="HEAT SHOCK PROTEIN 104"/>
    <property type="match status" value="1"/>
</dbReference>
<evidence type="ECO:0000256" key="4">
    <source>
        <dbReference type="ARBA" id="ARBA00022840"/>
    </source>
</evidence>
<dbReference type="PANTHER" id="PTHR11638">
    <property type="entry name" value="ATP-DEPENDENT CLP PROTEASE"/>
    <property type="match status" value="1"/>
</dbReference>
<dbReference type="PRINTS" id="PR00300">
    <property type="entry name" value="CLPPROTEASEA"/>
</dbReference>
<dbReference type="Pfam" id="PF17871">
    <property type="entry name" value="AAA_lid_9"/>
    <property type="match status" value="1"/>
</dbReference>
<dbReference type="SMART" id="SM01086">
    <property type="entry name" value="ClpB_D2-small"/>
    <property type="match status" value="1"/>
</dbReference>
<name>V6TL23_GIAIN</name>
<dbReference type="InterPro" id="IPR018368">
    <property type="entry name" value="ClpA/B_CS1"/>
</dbReference>
<evidence type="ECO:0000313" key="9">
    <source>
        <dbReference type="EMBL" id="ESU39032.1"/>
    </source>
</evidence>